<protein>
    <submittedName>
        <fullName evidence="2">Uncharacterized protein</fullName>
    </submittedName>
</protein>
<evidence type="ECO:0000313" key="3">
    <source>
        <dbReference type="Proteomes" id="UP000244722"/>
    </source>
</evidence>
<feature type="transmembrane region" description="Helical" evidence="1">
    <location>
        <begin position="35"/>
        <end position="57"/>
    </location>
</feature>
<feature type="transmembrane region" description="Helical" evidence="1">
    <location>
        <begin position="108"/>
        <end position="127"/>
    </location>
</feature>
<organism evidence="2 3">
    <name type="scientific">Tuber borchii</name>
    <name type="common">White truffle</name>
    <dbReference type="NCBI Taxonomy" id="42251"/>
    <lineage>
        <taxon>Eukaryota</taxon>
        <taxon>Fungi</taxon>
        <taxon>Dikarya</taxon>
        <taxon>Ascomycota</taxon>
        <taxon>Pezizomycotina</taxon>
        <taxon>Pezizomycetes</taxon>
        <taxon>Pezizales</taxon>
        <taxon>Tuberaceae</taxon>
        <taxon>Tuber</taxon>
    </lineage>
</organism>
<feature type="transmembrane region" description="Helical" evidence="1">
    <location>
        <begin position="69"/>
        <end position="88"/>
    </location>
</feature>
<keyword evidence="1" id="KW-0812">Transmembrane</keyword>
<sequence length="151" mass="17010">MGILESALLLVILDLTLSFLFSLVLLPAIFDSSSFAFFLHFLTFNSFDIYLSFLLFIRSIRSLYHFLSLPLLSLRSGFIFLPLFTWSVRSPSPSSCNLRVMGSSLFSTPIYLFIWLLLSYVPCALVCDSNYLNYLALGGWRGEGMGIGVSF</sequence>
<evidence type="ECO:0000256" key="1">
    <source>
        <dbReference type="SAM" id="Phobius"/>
    </source>
</evidence>
<keyword evidence="1" id="KW-1133">Transmembrane helix</keyword>
<keyword evidence="3" id="KW-1185">Reference proteome</keyword>
<keyword evidence="1" id="KW-0472">Membrane</keyword>
<name>A0A2T7A3P0_TUBBO</name>
<dbReference type="AlphaFoldDB" id="A0A2T7A3P0"/>
<accession>A0A2T7A3P0</accession>
<proteinExistence type="predicted"/>
<reference evidence="2 3" key="1">
    <citation type="submission" date="2017-04" db="EMBL/GenBank/DDBJ databases">
        <title>Draft genome sequence of Tuber borchii Vittad., a whitish edible truffle.</title>
        <authorList>
            <consortium name="DOE Joint Genome Institute"/>
            <person name="Murat C."/>
            <person name="Kuo A."/>
            <person name="Barry K.W."/>
            <person name="Clum A."/>
            <person name="Dockter R.B."/>
            <person name="Fauchery L."/>
            <person name="Iotti M."/>
            <person name="Kohler A."/>
            <person name="Labutti K."/>
            <person name="Lindquist E.A."/>
            <person name="Lipzen A."/>
            <person name="Ohm R.A."/>
            <person name="Wang M."/>
            <person name="Grigoriev I.V."/>
            <person name="Zambonelli A."/>
            <person name="Martin F.M."/>
        </authorList>
    </citation>
    <scope>NUCLEOTIDE SEQUENCE [LARGE SCALE GENOMIC DNA]</scope>
    <source>
        <strain evidence="2 3">Tbo3840</strain>
    </source>
</reference>
<dbReference type="Proteomes" id="UP000244722">
    <property type="component" value="Unassembled WGS sequence"/>
</dbReference>
<evidence type="ECO:0000313" key="2">
    <source>
        <dbReference type="EMBL" id="PUU82363.1"/>
    </source>
</evidence>
<comment type="caution">
    <text evidence="2">The sequence shown here is derived from an EMBL/GenBank/DDBJ whole genome shotgun (WGS) entry which is preliminary data.</text>
</comment>
<gene>
    <name evidence="2" type="ORF">B9Z19DRAFT_428304</name>
</gene>
<dbReference type="EMBL" id="NESQ01000029">
    <property type="protein sequence ID" value="PUU82363.1"/>
    <property type="molecule type" value="Genomic_DNA"/>
</dbReference>
<feature type="transmembrane region" description="Helical" evidence="1">
    <location>
        <begin position="7"/>
        <end position="29"/>
    </location>
</feature>